<name>A0A5J4TZW8_9EUKA</name>
<evidence type="ECO:0000313" key="2">
    <source>
        <dbReference type="EMBL" id="KAA6363490.1"/>
    </source>
</evidence>
<protein>
    <submittedName>
        <fullName evidence="2">Uncharacterized protein</fullName>
    </submittedName>
</protein>
<dbReference type="EMBL" id="SNRW01022850">
    <property type="protein sequence ID" value="KAA6363490.1"/>
    <property type="molecule type" value="Genomic_DNA"/>
</dbReference>
<organism evidence="2 3">
    <name type="scientific">Streblomastix strix</name>
    <dbReference type="NCBI Taxonomy" id="222440"/>
    <lineage>
        <taxon>Eukaryota</taxon>
        <taxon>Metamonada</taxon>
        <taxon>Preaxostyla</taxon>
        <taxon>Oxymonadida</taxon>
        <taxon>Streblomastigidae</taxon>
        <taxon>Streblomastix</taxon>
    </lineage>
</organism>
<feature type="non-terminal residue" evidence="2">
    <location>
        <position position="56"/>
    </location>
</feature>
<dbReference type="InterPro" id="IPR001680">
    <property type="entry name" value="WD40_rpt"/>
</dbReference>
<proteinExistence type="predicted"/>
<evidence type="ECO:0000313" key="3">
    <source>
        <dbReference type="Proteomes" id="UP000324800"/>
    </source>
</evidence>
<dbReference type="Gene3D" id="2.130.10.10">
    <property type="entry name" value="YVTN repeat-like/Quinoprotein amine dehydrogenase"/>
    <property type="match status" value="1"/>
</dbReference>
<dbReference type="SUPFAM" id="SSF50978">
    <property type="entry name" value="WD40 repeat-like"/>
    <property type="match status" value="1"/>
</dbReference>
<accession>A0A5J4TZW8</accession>
<dbReference type="AlphaFoldDB" id="A0A5J4TZW8"/>
<dbReference type="PROSITE" id="PS50082">
    <property type="entry name" value="WD_REPEATS_2"/>
    <property type="match status" value="1"/>
</dbReference>
<dbReference type="Proteomes" id="UP000324800">
    <property type="component" value="Unassembled WGS sequence"/>
</dbReference>
<evidence type="ECO:0000256" key="1">
    <source>
        <dbReference type="PROSITE-ProRule" id="PRU00221"/>
    </source>
</evidence>
<keyword evidence="1" id="KW-0853">WD repeat</keyword>
<dbReference type="PROSITE" id="PS50294">
    <property type="entry name" value="WD_REPEATS_REGION"/>
    <property type="match status" value="1"/>
</dbReference>
<comment type="caution">
    <text evidence="2">The sequence shown here is derived from an EMBL/GenBank/DDBJ whole genome shotgun (WGS) entry which is preliminary data.</text>
</comment>
<sequence length="56" mass="6177">MKKTAVMPFILHGHTRPITEAHFNADSDLLFASSSDSKVSKWWSMSSTPAGVFEGH</sequence>
<gene>
    <name evidence="2" type="ORF">EZS28_040984</name>
</gene>
<feature type="repeat" description="WD" evidence="1">
    <location>
        <begin position="11"/>
        <end position="42"/>
    </location>
</feature>
<reference evidence="2 3" key="1">
    <citation type="submission" date="2019-03" db="EMBL/GenBank/DDBJ databases">
        <title>Single cell metagenomics reveals metabolic interactions within the superorganism composed of flagellate Streblomastix strix and complex community of Bacteroidetes bacteria on its surface.</title>
        <authorList>
            <person name="Treitli S.C."/>
            <person name="Kolisko M."/>
            <person name="Husnik F."/>
            <person name="Keeling P."/>
            <person name="Hampl V."/>
        </authorList>
    </citation>
    <scope>NUCLEOTIDE SEQUENCE [LARGE SCALE GENOMIC DNA]</scope>
    <source>
        <strain evidence="2">ST1C</strain>
    </source>
</reference>
<dbReference type="InterPro" id="IPR036322">
    <property type="entry name" value="WD40_repeat_dom_sf"/>
</dbReference>
<dbReference type="InterPro" id="IPR015943">
    <property type="entry name" value="WD40/YVTN_repeat-like_dom_sf"/>
</dbReference>